<gene>
    <name evidence="1" type="ORF">LCGC14_0146790</name>
</gene>
<organism evidence="1">
    <name type="scientific">marine sediment metagenome</name>
    <dbReference type="NCBI Taxonomy" id="412755"/>
    <lineage>
        <taxon>unclassified sequences</taxon>
        <taxon>metagenomes</taxon>
        <taxon>ecological metagenomes</taxon>
    </lineage>
</organism>
<dbReference type="AlphaFoldDB" id="A0A0F9VFJ8"/>
<evidence type="ECO:0000313" key="1">
    <source>
        <dbReference type="EMBL" id="KKN98567.1"/>
    </source>
</evidence>
<dbReference type="PROSITE" id="PS51257">
    <property type="entry name" value="PROKAR_LIPOPROTEIN"/>
    <property type="match status" value="1"/>
</dbReference>
<comment type="caution">
    <text evidence="1">The sequence shown here is derived from an EMBL/GenBank/DDBJ whole genome shotgun (WGS) entry which is preliminary data.</text>
</comment>
<sequence length="839" mass="89663">MPGQIRQPGVEIIQEFVSASPSFSIPSLLSCSVGPAFRIVKAFTPEGAVDADSIAGAYPDTRDVGAGGYSGQSSGVASTPTTHLVDTTQSWVDDELNGKYVFIWSGTGAGQLREILDTDNALQEIEVSVAWDVTLDATSKYYIGDGIEVGFPKFIDTDKIEHTDITDPLNPIKVYIQLGGTVAEVPNYQYVLNPTNDGIIIGPGAGNVNFPVIGTILVEWLGLRTDISETLVVAENLEDLDNFLGPISVENPLAWGMAQQLSNSQTNAVAGLGVNDIDPINEPDGTVASYQEALDALESEDVYAISTLTHALSVHQSLSSHVTALSASTEKKERIGFVNPLFPTNAADQILVQDNYFFSASSGNPLDIYSNVDFLSSLALLGVNPVDDLANIVVTFESELHAVEHPLTEIKVNSLVGDDTLPGPLPPLASFGRVAEVVGDSSAALTDPVFNGAVSVASPNNNGLVDNTDTFEPNQFKGLTLIKDPTGVGSGTETFLITSNTDHEIFVVSDWLANPVVGDLYEISGFELLLQDDGINPIALEGDYVDAIEPYWVYIMAGGAAAGQFRKIIGSSSSASSFANTLLLELPWTIVPDAEPYEIWQGTEASLEEFKLVLKGDLLVINGFPNKALMATTIAGFGEAYKNRRLFVVIPDQVEQSVAGVTSLVEGYYLASAICGMVGQLPPQQGFTNYPVTGFLGVNNKTSGFFSTSQLDTIAGGGVYTVIQNAQGQPLICRHQLSTDVSVIEKRELSITKVVDYTAKFLRNLLVPYIGLFNINQGFLDNLSTIVQGALRSLVDANILNGADLNIIAQDEDSPDTVIIDVTLDVPFPANYIRLTLLI</sequence>
<protein>
    <recommendedName>
        <fullName evidence="2">Tail sheath protein C-terminal domain-containing protein</fullName>
    </recommendedName>
</protein>
<dbReference type="EMBL" id="LAZR01000051">
    <property type="protein sequence ID" value="KKN98567.1"/>
    <property type="molecule type" value="Genomic_DNA"/>
</dbReference>
<reference evidence="1" key="1">
    <citation type="journal article" date="2015" name="Nature">
        <title>Complex archaea that bridge the gap between prokaryotes and eukaryotes.</title>
        <authorList>
            <person name="Spang A."/>
            <person name="Saw J.H."/>
            <person name="Jorgensen S.L."/>
            <person name="Zaremba-Niedzwiedzka K."/>
            <person name="Martijn J."/>
            <person name="Lind A.E."/>
            <person name="van Eijk R."/>
            <person name="Schleper C."/>
            <person name="Guy L."/>
            <person name="Ettema T.J."/>
        </authorList>
    </citation>
    <scope>NUCLEOTIDE SEQUENCE</scope>
</reference>
<proteinExistence type="predicted"/>
<accession>A0A0F9VFJ8</accession>
<name>A0A0F9VFJ8_9ZZZZ</name>
<evidence type="ECO:0008006" key="2">
    <source>
        <dbReference type="Google" id="ProtNLM"/>
    </source>
</evidence>